<feature type="non-terminal residue" evidence="1">
    <location>
        <position position="58"/>
    </location>
</feature>
<proteinExistence type="predicted"/>
<dbReference type="EMBL" id="BLLF01003012">
    <property type="protein sequence ID" value="GFH26073.1"/>
    <property type="molecule type" value="Genomic_DNA"/>
</dbReference>
<protein>
    <submittedName>
        <fullName evidence="1">Uncharacterized protein</fullName>
    </submittedName>
</protein>
<reference evidence="1 2" key="1">
    <citation type="submission" date="2020-02" db="EMBL/GenBank/DDBJ databases">
        <title>Draft genome sequence of Haematococcus lacustris strain NIES-144.</title>
        <authorList>
            <person name="Morimoto D."/>
            <person name="Nakagawa S."/>
            <person name="Yoshida T."/>
            <person name="Sawayama S."/>
        </authorList>
    </citation>
    <scope>NUCLEOTIDE SEQUENCE [LARGE SCALE GENOMIC DNA]</scope>
    <source>
        <strain evidence="1 2">NIES-144</strain>
    </source>
</reference>
<organism evidence="1 2">
    <name type="scientific">Haematococcus lacustris</name>
    <name type="common">Green alga</name>
    <name type="synonym">Haematococcus pluvialis</name>
    <dbReference type="NCBI Taxonomy" id="44745"/>
    <lineage>
        <taxon>Eukaryota</taxon>
        <taxon>Viridiplantae</taxon>
        <taxon>Chlorophyta</taxon>
        <taxon>core chlorophytes</taxon>
        <taxon>Chlorophyceae</taxon>
        <taxon>CS clade</taxon>
        <taxon>Chlamydomonadales</taxon>
        <taxon>Haematococcaceae</taxon>
        <taxon>Haematococcus</taxon>
    </lineage>
</organism>
<feature type="non-terminal residue" evidence="1">
    <location>
        <position position="1"/>
    </location>
</feature>
<dbReference type="AlphaFoldDB" id="A0A699ZTR0"/>
<dbReference type="Proteomes" id="UP000485058">
    <property type="component" value="Unassembled WGS sequence"/>
</dbReference>
<accession>A0A699ZTR0</accession>
<sequence length="58" mass="5931">MAVEKAEAAAAAVAALQEAVTPLQGQSSLQIEKLAQQVADLEKHLGDLAAATRESSEA</sequence>
<name>A0A699ZTR0_HAELA</name>
<evidence type="ECO:0000313" key="1">
    <source>
        <dbReference type="EMBL" id="GFH26073.1"/>
    </source>
</evidence>
<evidence type="ECO:0000313" key="2">
    <source>
        <dbReference type="Proteomes" id="UP000485058"/>
    </source>
</evidence>
<gene>
    <name evidence="1" type="ORF">HaLaN_24158</name>
</gene>
<keyword evidence="2" id="KW-1185">Reference proteome</keyword>
<comment type="caution">
    <text evidence="1">The sequence shown here is derived from an EMBL/GenBank/DDBJ whole genome shotgun (WGS) entry which is preliminary data.</text>
</comment>